<protein>
    <recommendedName>
        <fullName evidence="2">CCHC-type domain-containing protein</fullName>
    </recommendedName>
</protein>
<dbReference type="Gene3D" id="4.10.60.10">
    <property type="entry name" value="Zinc finger, CCHC-type"/>
    <property type="match status" value="1"/>
</dbReference>
<dbReference type="InterPro" id="IPR001878">
    <property type="entry name" value="Znf_CCHC"/>
</dbReference>
<dbReference type="GO" id="GO:0003676">
    <property type="term" value="F:nucleic acid binding"/>
    <property type="evidence" value="ECO:0007669"/>
    <property type="project" value="InterPro"/>
</dbReference>
<dbReference type="InterPro" id="IPR036875">
    <property type="entry name" value="Znf_CCHC_sf"/>
</dbReference>
<evidence type="ECO:0000313" key="3">
    <source>
        <dbReference type="EnsemblPlants" id="KQK88674"/>
    </source>
</evidence>
<proteinExistence type="predicted"/>
<dbReference type="Proteomes" id="UP000004995">
    <property type="component" value="Unassembled WGS sequence"/>
</dbReference>
<reference evidence="4" key="1">
    <citation type="journal article" date="2012" name="Nat. Biotechnol.">
        <title>Reference genome sequence of the model plant Setaria.</title>
        <authorList>
            <person name="Bennetzen J.L."/>
            <person name="Schmutz J."/>
            <person name="Wang H."/>
            <person name="Percifield R."/>
            <person name="Hawkins J."/>
            <person name="Pontaroli A.C."/>
            <person name="Estep M."/>
            <person name="Feng L."/>
            <person name="Vaughn J.N."/>
            <person name="Grimwood J."/>
            <person name="Jenkins J."/>
            <person name="Barry K."/>
            <person name="Lindquist E."/>
            <person name="Hellsten U."/>
            <person name="Deshpande S."/>
            <person name="Wang X."/>
            <person name="Wu X."/>
            <person name="Mitros T."/>
            <person name="Triplett J."/>
            <person name="Yang X."/>
            <person name="Ye C.Y."/>
            <person name="Mauro-Herrera M."/>
            <person name="Wang L."/>
            <person name="Li P."/>
            <person name="Sharma M."/>
            <person name="Sharma R."/>
            <person name="Ronald P.C."/>
            <person name="Panaud O."/>
            <person name="Kellogg E.A."/>
            <person name="Brutnell T.P."/>
            <person name="Doust A.N."/>
            <person name="Tuskan G.A."/>
            <person name="Rokhsar D."/>
            <person name="Devos K.M."/>
        </authorList>
    </citation>
    <scope>NUCLEOTIDE SEQUENCE [LARGE SCALE GENOMIC DNA]</scope>
    <source>
        <strain evidence="4">cv. Yugu1</strain>
    </source>
</reference>
<feature type="domain" description="CCHC-type" evidence="2">
    <location>
        <begin position="38"/>
        <end position="54"/>
    </location>
</feature>
<evidence type="ECO:0000256" key="1">
    <source>
        <dbReference type="SAM" id="MobiDB-lite"/>
    </source>
</evidence>
<keyword evidence="4" id="KW-1185">Reference proteome</keyword>
<dbReference type="EMBL" id="AGNK02005558">
    <property type="status" value="NOT_ANNOTATED_CDS"/>
    <property type="molecule type" value="Genomic_DNA"/>
</dbReference>
<dbReference type="SUPFAM" id="SSF57756">
    <property type="entry name" value="Retrovirus zinc finger-like domains"/>
    <property type="match status" value="1"/>
</dbReference>
<feature type="compositionally biased region" description="Polar residues" evidence="1">
    <location>
        <begin position="57"/>
        <end position="66"/>
    </location>
</feature>
<evidence type="ECO:0000313" key="4">
    <source>
        <dbReference type="Proteomes" id="UP000004995"/>
    </source>
</evidence>
<feature type="domain" description="CCHC-type" evidence="2">
    <location>
        <begin position="19"/>
        <end position="35"/>
    </location>
</feature>
<feature type="region of interest" description="Disordered" evidence="1">
    <location>
        <begin position="53"/>
        <end position="105"/>
    </location>
</feature>
<dbReference type="AlphaFoldDB" id="K4AI68"/>
<organism evidence="3 4">
    <name type="scientific">Setaria italica</name>
    <name type="common">Foxtail millet</name>
    <name type="synonym">Panicum italicum</name>
    <dbReference type="NCBI Taxonomy" id="4555"/>
    <lineage>
        <taxon>Eukaryota</taxon>
        <taxon>Viridiplantae</taxon>
        <taxon>Streptophyta</taxon>
        <taxon>Embryophyta</taxon>
        <taxon>Tracheophyta</taxon>
        <taxon>Spermatophyta</taxon>
        <taxon>Magnoliopsida</taxon>
        <taxon>Liliopsida</taxon>
        <taxon>Poales</taxon>
        <taxon>Poaceae</taxon>
        <taxon>PACMAD clade</taxon>
        <taxon>Panicoideae</taxon>
        <taxon>Panicodae</taxon>
        <taxon>Paniceae</taxon>
        <taxon>Cenchrinae</taxon>
        <taxon>Setaria</taxon>
    </lineage>
</organism>
<evidence type="ECO:0000259" key="2">
    <source>
        <dbReference type="SMART" id="SM00343"/>
    </source>
</evidence>
<dbReference type="GO" id="GO:0008270">
    <property type="term" value="F:zinc ion binding"/>
    <property type="evidence" value="ECO:0007669"/>
    <property type="project" value="InterPro"/>
</dbReference>
<feature type="region of interest" description="Disordered" evidence="1">
    <location>
        <begin position="268"/>
        <end position="319"/>
    </location>
</feature>
<dbReference type="Gramene" id="KQK88674">
    <property type="protein sequence ID" value="KQK88674"/>
    <property type="gene ID" value="SETIT_038576mg"/>
</dbReference>
<accession>K4AI68</accession>
<name>K4AI68_SETIT</name>
<sequence length="542" mass="59139">ERPFARPPPHPVPIDLVRRCFNCLATDHVAAACRNPSRCLRCRQEGHRSCHCRRAHSQSTRRSFSPPTVCAPSSPKVGDQDMVAADDDISKPSPPPSPRPLGDLSRRPAREICVVPRSHEIDTTEERLSTYALVGMVGGTRPAVSPIQFEPEDFLVEFTSSSAADRVLHSYLSADAPFQLIVLGSACSSFVEASAPLASNNRCSLYVASWCMHPDLIPTEKLLFIPEPPEPYMECGLFLKPHELIHSKQDGLWYLVHVRIVEFQDWSLSSDSSDDSPDWFGSSNDEEYPSSRHGGRDHPWLRTSRFNHDGASGSGGGSSLGSGWGPSFLSASKGLSSRAWSLATPMCFEQCTITVLPDKGHAWEVEDLPPDGWQFKPTATGVLDPMTVEAALLPVGRGMLPTCYPPLCSSGSREVAFDDGLGRQSLPGVEEMGYEVAQLPPPPDPPTLAQSLLTQTGPQPDSKLALLEAVRFADVPAPELPDSPLHGSFVMQRGSSLALPLHFPLRIISPGATCLTTSRRRARTPLTRPSPLLRRSKRLAKK</sequence>
<dbReference type="InParanoid" id="K4AI68"/>
<dbReference type="HOGENOM" id="CLU_503088_0_0_1"/>
<dbReference type="EnsemblPlants" id="KQK88674">
    <property type="protein sequence ID" value="KQK88674"/>
    <property type="gene ID" value="SETIT_038576mg"/>
</dbReference>
<dbReference type="SMART" id="SM00343">
    <property type="entry name" value="ZnF_C2HC"/>
    <property type="match status" value="2"/>
</dbReference>
<dbReference type="eggNOG" id="ENOG502R43G">
    <property type="taxonomic scope" value="Eukaryota"/>
</dbReference>
<reference evidence="3" key="2">
    <citation type="submission" date="2018-08" db="UniProtKB">
        <authorList>
            <consortium name="EnsemblPlants"/>
        </authorList>
    </citation>
    <scope>IDENTIFICATION</scope>
    <source>
        <strain evidence="3">Yugu1</strain>
    </source>
</reference>